<dbReference type="EMBL" id="KZ820545">
    <property type="protein sequence ID" value="PWN47101.1"/>
    <property type="molecule type" value="Genomic_DNA"/>
</dbReference>
<name>A0ACD0NMR1_9BASI</name>
<evidence type="ECO:0000313" key="2">
    <source>
        <dbReference type="Proteomes" id="UP000245626"/>
    </source>
</evidence>
<accession>A0ACD0NMR1</accession>
<dbReference type="Proteomes" id="UP000245626">
    <property type="component" value="Unassembled WGS sequence"/>
</dbReference>
<evidence type="ECO:0000313" key="1">
    <source>
        <dbReference type="EMBL" id="PWN47101.1"/>
    </source>
</evidence>
<organism evidence="1 2">
    <name type="scientific">Violaceomyces palustris</name>
    <dbReference type="NCBI Taxonomy" id="1673888"/>
    <lineage>
        <taxon>Eukaryota</taxon>
        <taxon>Fungi</taxon>
        <taxon>Dikarya</taxon>
        <taxon>Basidiomycota</taxon>
        <taxon>Ustilaginomycotina</taxon>
        <taxon>Ustilaginomycetes</taxon>
        <taxon>Violaceomycetales</taxon>
        <taxon>Violaceomycetaceae</taxon>
        <taxon>Violaceomyces</taxon>
    </lineage>
</organism>
<gene>
    <name evidence="1" type="ORF">IE53DRAFT_321816</name>
</gene>
<sequence>SSFQYLIVAAVFSVGKPFRQPLYKNAVLVTCLVALCSLSLYFMFTPEGFFFDLLGLVEMPRSFHWALFWIVTINLLCCFLYAWVLLDPTVRSLKAIQRMRWRRRSNSRERYRRHGTKVYKVVEIGMREDSEV</sequence>
<keyword evidence="2" id="KW-1185">Reference proteome</keyword>
<protein>
    <submittedName>
        <fullName evidence="1">Uncharacterized protein</fullName>
    </submittedName>
</protein>
<feature type="non-terminal residue" evidence="1">
    <location>
        <position position="1"/>
    </location>
</feature>
<proteinExistence type="predicted"/>
<reference evidence="1 2" key="1">
    <citation type="journal article" date="2018" name="Mol. Biol. Evol.">
        <title>Broad Genomic Sampling Reveals a Smut Pathogenic Ancestry of the Fungal Clade Ustilaginomycotina.</title>
        <authorList>
            <person name="Kijpornyongpan T."/>
            <person name="Mondo S.J."/>
            <person name="Barry K."/>
            <person name="Sandor L."/>
            <person name="Lee J."/>
            <person name="Lipzen A."/>
            <person name="Pangilinan J."/>
            <person name="LaButti K."/>
            <person name="Hainaut M."/>
            <person name="Henrissat B."/>
            <person name="Grigoriev I.V."/>
            <person name="Spatafora J.W."/>
            <person name="Aime M.C."/>
        </authorList>
    </citation>
    <scope>NUCLEOTIDE SEQUENCE [LARGE SCALE GENOMIC DNA]</scope>
    <source>
        <strain evidence="1 2">SA 807</strain>
    </source>
</reference>